<comment type="subcellular location">
    <subcellularLocation>
        <location evidence="1">Membrane</location>
        <topology evidence="1">Multi-pass membrane protein</topology>
    </subcellularLocation>
</comment>
<evidence type="ECO:0000256" key="5">
    <source>
        <dbReference type="RuleBase" id="RU004379"/>
    </source>
</evidence>
<evidence type="ECO:0000256" key="3">
    <source>
        <dbReference type="ARBA" id="ARBA00022989"/>
    </source>
</evidence>
<evidence type="ECO:0000313" key="7">
    <source>
        <dbReference type="Proteomes" id="UP000261480"/>
    </source>
</evidence>
<evidence type="ECO:0000256" key="1">
    <source>
        <dbReference type="ARBA" id="ARBA00004141"/>
    </source>
</evidence>
<name>A0A3B3WQY5_9TELE</name>
<evidence type="ECO:0000256" key="4">
    <source>
        <dbReference type="ARBA" id="ARBA00023136"/>
    </source>
</evidence>
<dbReference type="GO" id="GO:0005794">
    <property type="term" value="C:Golgi apparatus"/>
    <property type="evidence" value="ECO:0007669"/>
    <property type="project" value="TreeGrafter"/>
</dbReference>
<keyword evidence="7" id="KW-1185">Reference proteome</keyword>
<dbReference type="Pfam" id="PF01027">
    <property type="entry name" value="Bax1-I"/>
    <property type="match status" value="1"/>
</dbReference>
<keyword evidence="2 5" id="KW-0812">Transmembrane</keyword>
<protein>
    <submittedName>
        <fullName evidence="6">Uncharacterized protein</fullName>
    </submittedName>
</protein>
<feature type="transmembrane region" description="Helical" evidence="5">
    <location>
        <begin position="183"/>
        <end position="204"/>
    </location>
</feature>
<sequence>MQLQIHKLHVLASTWHIQPTFFFFSFIGTSLRNLKRKEKIHFHCSFMCGLKRVLPPFHPFNDLFLITGGLHLLRGISLHSCCFAHDHWDCYVHRALLPICEHSLVKSFNMLLLLCVSFSGSSTGVCMCDQFSHLESLFYVTQQVPWLHMLYAAIGAVVYTLFLVYNTQLLIGNRELAISPEEYIYGALSLYVDIVHIFLFILQVSGVATE</sequence>
<dbReference type="GO" id="GO:0005783">
    <property type="term" value="C:endoplasmic reticulum"/>
    <property type="evidence" value="ECO:0007669"/>
    <property type="project" value="TreeGrafter"/>
</dbReference>
<dbReference type="Proteomes" id="UP000261480">
    <property type="component" value="Unplaced"/>
</dbReference>
<dbReference type="InterPro" id="IPR006214">
    <property type="entry name" value="Bax_inhibitor_1-related"/>
</dbReference>
<evidence type="ECO:0000313" key="6">
    <source>
        <dbReference type="Ensembl" id="ENSPMEP00000005211.1"/>
    </source>
</evidence>
<organism evidence="6 7">
    <name type="scientific">Poecilia mexicana</name>
    <dbReference type="NCBI Taxonomy" id="48701"/>
    <lineage>
        <taxon>Eukaryota</taxon>
        <taxon>Metazoa</taxon>
        <taxon>Chordata</taxon>
        <taxon>Craniata</taxon>
        <taxon>Vertebrata</taxon>
        <taxon>Euteleostomi</taxon>
        <taxon>Actinopterygii</taxon>
        <taxon>Neopterygii</taxon>
        <taxon>Teleostei</taxon>
        <taxon>Neoteleostei</taxon>
        <taxon>Acanthomorphata</taxon>
        <taxon>Ovalentaria</taxon>
        <taxon>Atherinomorphae</taxon>
        <taxon>Cyprinodontiformes</taxon>
        <taxon>Poeciliidae</taxon>
        <taxon>Poeciliinae</taxon>
        <taxon>Poecilia</taxon>
    </lineage>
</organism>
<reference evidence="6" key="1">
    <citation type="submission" date="2025-08" db="UniProtKB">
        <authorList>
            <consortium name="Ensembl"/>
        </authorList>
    </citation>
    <scope>IDENTIFICATION</scope>
</reference>
<dbReference type="AlphaFoldDB" id="A0A3B3WQY5"/>
<feature type="transmembrane region" description="Helical" evidence="5">
    <location>
        <begin position="111"/>
        <end position="134"/>
    </location>
</feature>
<dbReference type="GO" id="GO:2001234">
    <property type="term" value="P:negative regulation of apoptotic signaling pathway"/>
    <property type="evidence" value="ECO:0007669"/>
    <property type="project" value="TreeGrafter"/>
</dbReference>
<feature type="transmembrane region" description="Helical" evidence="5">
    <location>
        <begin position="12"/>
        <end position="31"/>
    </location>
</feature>
<evidence type="ECO:0000256" key="2">
    <source>
        <dbReference type="ARBA" id="ARBA00022692"/>
    </source>
</evidence>
<dbReference type="PANTHER" id="PTHR23291:SF35">
    <property type="entry name" value="PROTEIN LIFEGUARD 3"/>
    <property type="match status" value="1"/>
</dbReference>
<comment type="caution">
    <text evidence="5">Lacks conserved residue(s) required for the propagation of feature annotation.</text>
</comment>
<accession>A0A3B3WQY5</accession>
<dbReference type="PANTHER" id="PTHR23291">
    <property type="entry name" value="BAX INHIBITOR-RELATED"/>
    <property type="match status" value="1"/>
</dbReference>
<dbReference type="Ensembl" id="ENSPMET00000007867.1">
    <property type="protein sequence ID" value="ENSPMEP00000005211.1"/>
    <property type="gene ID" value="ENSPMEG00000006552.1"/>
</dbReference>
<keyword evidence="4 5" id="KW-0472">Membrane</keyword>
<proteinExistence type="inferred from homology"/>
<keyword evidence="3 5" id="KW-1133">Transmembrane helix</keyword>
<feature type="transmembrane region" description="Helical" evidence="5">
    <location>
        <begin position="146"/>
        <end position="171"/>
    </location>
</feature>
<dbReference type="GO" id="GO:0016020">
    <property type="term" value="C:membrane"/>
    <property type="evidence" value="ECO:0007669"/>
    <property type="project" value="UniProtKB-SubCell"/>
</dbReference>
<comment type="similarity">
    <text evidence="5">Belongs to the BI1 family.</text>
</comment>
<reference evidence="6" key="2">
    <citation type="submission" date="2025-09" db="UniProtKB">
        <authorList>
            <consortium name="Ensembl"/>
        </authorList>
    </citation>
    <scope>IDENTIFICATION</scope>
</reference>